<keyword evidence="3" id="KW-1185">Reference proteome</keyword>
<evidence type="ECO:0000313" key="3">
    <source>
        <dbReference type="Proteomes" id="UP001428817"/>
    </source>
</evidence>
<dbReference type="Pfam" id="PF04954">
    <property type="entry name" value="SIP"/>
    <property type="match status" value="1"/>
</dbReference>
<dbReference type="RefSeq" id="WP_185064767.1">
    <property type="nucleotide sequence ID" value="NZ_BAABJP010000003.1"/>
</dbReference>
<dbReference type="InterPro" id="IPR007037">
    <property type="entry name" value="SIP_rossman_dom"/>
</dbReference>
<name>A0ABP9PQ91_9PSEU</name>
<dbReference type="InterPro" id="IPR017938">
    <property type="entry name" value="Riboflavin_synthase-like_b-brl"/>
</dbReference>
<feature type="domain" description="FAD-binding FR-type" evidence="1">
    <location>
        <begin position="19"/>
        <end position="130"/>
    </location>
</feature>
<dbReference type="Proteomes" id="UP001428817">
    <property type="component" value="Unassembled WGS sequence"/>
</dbReference>
<dbReference type="InterPro" id="IPR039374">
    <property type="entry name" value="SIP_fam"/>
</dbReference>
<proteinExistence type="predicted"/>
<comment type="caution">
    <text evidence="2">The sequence shown here is derived from an EMBL/GenBank/DDBJ whole genome shotgun (WGS) entry which is preliminary data.</text>
</comment>
<dbReference type="Gene3D" id="2.40.30.10">
    <property type="entry name" value="Translation factors"/>
    <property type="match status" value="1"/>
</dbReference>
<dbReference type="SUPFAM" id="SSF63380">
    <property type="entry name" value="Riboflavin synthase domain-like"/>
    <property type="match status" value="1"/>
</dbReference>
<dbReference type="InterPro" id="IPR013113">
    <property type="entry name" value="SIP_FAD-bd"/>
</dbReference>
<reference evidence="3" key="1">
    <citation type="journal article" date="2019" name="Int. J. Syst. Evol. Microbiol.">
        <title>The Global Catalogue of Microorganisms (GCM) 10K type strain sequencing project: providing services to taxonomists for standard genome sequencing and annotation.</title>
        <authorList>
            <consortium name="The Broad Institute Genomics Platform"/>
            <consortium name="The Broad Institute Genome Sequencing Center for Infectious Disease"/>
            <person name="Wu L."/>
            <person name="Ma J."/>
        </authorList>
    </citation>
    <scope>NUCLEOTIDE SEQUENCE [LARGE SCALE GENOMIC DNA]</scope>
    <source>
        <strain evidence="3">JCM 18303</strain>
    </source>
</reference>
<dbReference type="InterPro" id="IPR039261">
    <property type="entry name" value="FNR_nucleotide-bd"/>
</dbReference>
<evidence type="ECO:0000313" key="2">
    <source>
        <dbReference type="EMBL" id="GAA5148021.1"/>
    </source>
</evidence>
<dbReference type="Gene3D" id="3.40.50.80">
    <property type="entry name" value="Nucleotide-binding domain of ferredoxin-NADP reductase (FNR) module"/>
    <property type="match status" value="1"/>
</dbReference>
<protein>
    <submittedName>
        <fullName evidence="2">Siderophore-interacting protein</fullName>
    </submittedName>
</protein>
<gene>
    <name evidence="2" type="ORF">GCM10023321_09720</name>
</gene>
<dbReference type="PANTHER" id="PTHR30157:SF0">
    <property type="entry name" value="NADPH-DEPENDENT FERRIC-CHELATE REDUCTASE"/>
    <property type="match status" value="1"/>
</dbReference>
<sequence>MTRTRTRRSRNPLSYAFAKHVTSGEIAAVGLVTPTLRRIVITADAVADWRPVPGQHVRIQINDPLSVYGLLRPADTLRTYTVVAHRPERREFEIWAHLYGGDGIGLRWARGARAGDPVTLWGPMGNLAVRPAPYHLFVGEETGSCAFNALLPALPPGQPAVVVAESDWLEDQVPLPAGATVHRVHRAGAAPVSSAALLEAVRALELPDEPGAAYLAGEALTGRAIRDHLVGERGWPRDSVTVKPFWTPGRRGLHH</sequence>
<dbReference type="InterPro" id="IPR017927">
    <property type="entry name" value="FAD-bd_FR_type"/>
</dbReference>
<accession>A0ABP9PQ91</accession>
<dbReference type="PROSITE" id="PS51384">
    <property type="entry name" value="FAD_FR"/>
    <property type="match status" value="1"/>
</dbReference>
<organism evidence="2 3">
    <name type="scientific">Pseudonocardia eucalypti</name>
    <dbReference type="NCBI Taxonomy" id="648755"/>
    <lineage>
        <taxon>Bacteria</taxon>
        <taxon>Bacillati</taxon>
        <taxon>Actinomycetota</taxon>
        <taxon>Actinomycetes</taxon>
        <taxon>Pseudonocardiales</taxon>
        <taxon>Pseudonocardiaceae</taxon>
        <taxon>Pseudonocardia</taxon>
    </lineage>
</organism>
<dbReference type="CDD" id="cd06193">
    <property type="entry name" value="siderophore_interacting"/>
    <property type="match status" value="1"/>
</dbReference>
<dbReference type="EMBL" id="BAABJP010000003">
    <property type="protein sequence ID" value="GAA5148021.1"/>
    <property type="molecule type" value="Genomic_DNA"/>
</dbReference>
<evidence type="ECO:0000259" key="1">
    <source>
        <dbReference type="PROSITE" id="PS51384"/>
    </source>
</evidence>
<dbReference type="Pfam" id="PF08021">
    <property type="entry name" value="FAD_binding_9"/>
    <property type="match status" value="1"/>
</dbReference>
<dbReference type="PANTHER" id="PTHR30157">
    <property type="entry name" value="FERRIC REDUCTASE, NADPH-DEPENDENT"/>
    <property type="match status" value="1"/>
</dbReference>